<dbReference type="GO" id="GO:0042777">
    <property type="term" value="P:proton motive force-driven plasma membrane ATP synthesis"/>
    <property type="evidence" value="ECO:0007669"/>
    <property type="project" value="TreeGrafter"/>
</dbReference>
<feature type="transmembrane region" description="Helical" evidence="11">
    <location>
        <begin position="93"/>
        <end position="112"/>
    </location>
</feature>
<dbReference type="PRINTS" id="PR00123">
    <property type="entry name" value="ATPASEA"/>
</dbReference>
<evidence type="ECO:0000256" key="6">
    <source>
        <dbReference type="ARBA" id="ARBA00022781"/>
    </source>
</evidence>
<evidence type="ECO:0000313" key="13">
    <source>
        <dbReference type="EMBL" id="PKZ42547.1"/>
    </source>
</evidence>
<dbReference type="InterPro" id="IPR000568">
    <property type="entry name" value="ATP_synth_F0_asu"/>
</dbReference>
<dbReference type="PANTHER" id="PTHR42823:SF3">
    <property type="entry name" value="ATP SYNTHASE SUBUNIT A, CHLOROPLASTIC"/>
    <property type="match status" value="1"/>
</dbReference>
<reference evidence="13 14" key="1">
    <citation type="submission" date="2017-12" db="EMBL/GenBank/DDBJ databases">
        <title>Phylogenetic diversity of female urinary microbiome.</title>
        <authorList>
            <person name="Thomas-White K."/>
            <person name="Wolfe A.J."/>
        </authorList>
    </citation>
    <scope>NUCLEOTIDE SEQUENCE [LARGE SCALE GENOMIC DNA]</scope>
    <source>
        <strain evidence="13 14">UMB1298</strain>
    </source>
</reference>
<organism evidence="13 14">
    <name type="scientific">Kytococcus schroeteri</name>
    <dbReference type="NCBI Taxonomy" id="138300"/>
    <lineage>
        <taxon>Bacteria</taxon>
        <taxon>Bacillati</taxon>
        <taxon>Actinomycetota</taxon>
        <taxon>Actinomycetes</taxon>
        <taxon>Micrococcales</taxon>
        <taxon>Kytococcaceae</taxon>
        <taxon>Kytococcus</taxon>
    </lineage>
</organism>
<evidence type="ECO:0000256" key="4">
    <source>
        <dbReference type="ARBA" id="ARBA00022547"/>
    </source>
</evidence>
<evidence type="ECO:0000313" key="14">
    <source>
        <dbReference type="Proteomes" id="UP000234206"/>
    </source>
</evidence>
<dbReference type="GO" id="GO:0045259">
    <property type="term" value="C:proton-transporting ATP synthase complex"/>
    <property type="evidence" value="ECO:0007669"/>
    <property type="project" value="UniProtKB-KW"/>
</dbReference>
<dbReference type="HAMAP" id="MF_01393">
    <property type="entry name" value="ATP_synth_a_bact"/>
    <property type="match status" value="1"/>
</dbReference>
<evidence type="ECO:0000256" key="2">
    <source>
        <dbReference type="ARBA" id="ARBA00006810"/>
    </source>
</evidence>
<feature type="transmembrane region" description="Helical" evidence="11">
    <location>
        <begin position="215"/>
        <end position="233"/>
    </location>
</feature>
<keyword evidence="5 11" id="KW-0812">Transmembrane</keyword>
<accession>A0A2I1PD44</accession>
<keyword evidence="4 11" id="KW-0138">CF(0)</keyword>
<dbReference type="GO" id="GO:0005886">
    <property type="term" value="C:plasma membrane"/>
    <property type="evidence" value="ECO:0007669"/>
    <property type="project" value="UniProtKB-SubCell"/>
</dbReference>
<dbReference type="GO" id="GO:0046933">
    <property type="term" value="F:proton-transporting ATP synthase activity, rotational mechanism"/>
    <property type="evidence" value="ECO:0007669"/>
    <property type="project" value="UniProtKB-UniRule"/>
</dbReference>
<dbReference type="CDD" id="cd00310">
    <property type="entry name" value="ATP-synt_Fo_a_6"/>
    <property type="match status" value="1"/>
</dbReference>
<keyword evidence="9 11" id="KW-0472">Membrane</keyword>
<evidence type="ECO:0000256" key="10">
    <source>
        <dbReference type="ARBA" id="ARBA00023310"/>
    </source>
</evidence>
<comment type="function">
    <text evidence="11 12">Key component of the proton channel; it plays a direct role in the translocation of protons across the membrane.</text>
</comment>
<comment type="caution">
    <text evidence="13">The sequence shown here is derived from an EMBL/GenBank/DDBJ whole genome shotgun (WGS) entry which is preliminary data.</text>
</comment>
<keyword evidence="11" id="KW-1003">Cell membrane</keyword>
<dbReference type="Proteomes" id="UP000234206">
    <property type="component" value="Unassembled WGS sequence"/>
</dbReference>
<keyword evidence="8 11" id="KW-0406">Ion transport</keyword>
<dbReference type="Gene3D" id="1.20.120.220">
    <property type="entry name" value="ATP synthase, F0 complex, subunit A"/>
    <property type="match status" value="1"/>
</dbReference>
<evidence type="ECO:0000256" key="7">
    <source>
        <dbReference type="ARBA" id="ARBA00022989"/>
    </source>
</evidence>
<evidence type="ECO:0000256" key="9">
    <source>
        <dbReference type="ARBA" id="ARBA00023136"/>
    </source>
</evidence>
<feature type="transmembrane region" description="Helical" evidence="11">
    <location>
        <begin position="186"/>
        <end position="209"/>
    </location>
</feature>
<keyword evidence="14" id="KW-1185">Reference proteome</keyword>
<evidence type="ECO:0000256" key="12">
    <source>
        <dbReference type="RuleBase" id="RU000483"/>
    </source>
</evidence>
<feature type="transmembrane region" description="Helical" evidence="11">
    <location>
        <begin position="37"/>
        <end position="55"/>
    </location>
</feature>
<evidence type="ECO:0000256" key="1">
    <source>
        <dbReference type="ARBA" id="ARBA00004141"/>
    </source>
</evidence>
<dbReference type="EMBL" id="PKIZ01000002">
    <property type="protein sequence ID" value="PKZ42547.1"/>
    <property type="molecule type" value="Genomic_DNA"/>
</dbReference>
<dbReference type="RefSeq" id="WP_101849023.1">
    <property type="nucleotide sequence ID" value="NZ_PKIZ01000002.1"/>
</dbReference>
<comment type="subcellular location">
    <subcellularLocation>
        <location evidence="11 12">Cell membrane</location>
        <topology evidence="11 12">Multi-pass membrane protein</topology>
    </subcellularLocation>
    <subcellularLocation>
        <location evidence="1">Membrane</location>
        <topology evidence="1">Multi-pass membrane protein</topology>
    </subcellularLocation>
</comment>
<dbReference type="OrthoDB" id="9809130at2"/>
<dbReference type="InterPro" id="IPR023011">
    <property type="entry name" value="ATP_synth_F0_asu_AS"/>
</dbReference>
<evidence type="ECO:0000256" key="5">
    <source>
        <dbReference type="ARBA" id="ARBA00022692"/>
    </source>
</evidence>
<evidence type="ECO:0000256" key="8">
    <source>
        <dbReference type="ARBA" id="ARBA00023065"/>
    </source>
</evidence>
<dbReference type="Pfam" id="PF00119">
    <property type="entry name" value="ATP-synt_A"/>
    <property type="match status" value="1"/>
</dbReference>
<dbReference type="AlphaFoldDB" id="A0A2I1PD44"/>
<dbReference type="NCBIfam" id="TIGR01131">
    <property type="entry name" value="ATP_synt_6_or_A"/>
    <property type="match status" value="1"/>
</dbReference>
<dbReference type="PANTHER" id="PTHR42823">
    <property type="entry name" value="ATP SYNTHASE SUBUNIT A, CHLOROPLASTIC"/>
    <property type="match status" value="1"/>
</dbReference>
<comment type="similarity">
    <text evidence="2 11 12">Belongs to the ATPase A chain family.</text>
</comment>
<sequence>MSHAPAMLAKVDFHSPSTNDFWLPLFEVGGYAFTRQMLVVMLVTAALCAWMMWAAKRAAVVPSKGMFVTEGIYDFVRNGIARDLIGGEKFKPFVPLLFSLFVFILLNNLMGVLPPVQMPTMASIAFPVVLTLIVYVVYHIVGIRKHGFGGYLKTFVPSGLPKVIVPVVFFLEFVSKTITQPLTLALRLFGNMLAGHMALVLFIMGGWFLVNSGPLLAIAGAGSWIMGLAMTFFEILIQCLQAYVFTLLSASYIGASLSEDH</sequence>
<dbReference type="SUPFAM" id="SSF81336">
    <property type="entry name" value="F1F0 ATP synthase subunit A"/>
    <property type="match status" value="1"/>
</dbReference>
<keyword evidence="3 11" id="KW-0813">Transport</keyword>
<evidence type="ECO:0000256" key="11">
    <source>
        <dbReference type="HAMAP-Rule" id="MF_01393"/>
    </source>
</evidence>
<keyword evidence="7 11" id="KW-1133">Transmembrane helix</keyword>
<dbReference type="InterPro" id="IPR035908">
    <property type="entry name" value="F0_ATP_A_sf"/>
</dbReference>
<name>A0A2I1PD44_9MICO</name>
<feature type="transmembrane region" description="Helical" evidence="11">
    <location>
        <begin position="124"/>
        <end position="143"/>
    </location>
</feature>
<keyword evidence="6 11" id="KW-0375">Hydrogen ion transport</keyword>
<dbReference type="PROSITE" id="PS00449">
    <property type="entry name" value="ATPASE_A"/>
    <property type="match status" value="1"/>
</dbReference>
<dbReference type="InterPro" id="IPR045082">
    <property type="entry name" value="ATP_syn_F0_a_bact/chloroplast"/>
</dbReference>
<keyword evidence="10 11" id="KW-0066">ATP synthesis</keyword>
<gene>
    <name evidence="11 13" type="primary">atpB</name>
    <name evidence="13" type="ORF">CYJ76_01360</name>
</gene>
<protein>
    <recommendedName>
        <fullName evidence="11 12">ATP synthase subunit a</fullName>
    </recommendedName>
    <alternativeName>
        <fullName evidence="11">ATP synthase F0 sector subunit a</fullName>
    </alternativeName>
    <alternativeName>
        <fullName evidence="11">F-ATPase subunit 6</fullName>
    </alternativeName>
</protein>
<proteinExistence type="inferred from homology"/>
<evidence type="ECO:0000256" key="3">
    <source>
        <dbReference type="ARBA" id="ARBA00022448"/>
    </source>
</evidence>